<feature type="site" description="Positions MEP for the nucleophilic attack" evidence="14">
    <location>
        <position position="164"/>
    </location>
</feature>
<keyword evidence="8 14" id="KW-0808">Transferase</keyword>
<evidence type="ECO:0000256" key="14">
    <source>
        <dbReference type="HAMAP-Rule" id="MF_01520"/>
    </source>
</evidence>
<dbReference type="Pfam" id="PF01128">
    <property type="entry name" value="IspD"/>
    <property type="match status" value="1"/>
</dbReference>
<evidence type="ECO:0000256" key="10">
    <source>
        <dbReference type="ARBA" id="ARBA00022723"/>
    </source>
</evidence>
<evidence type="ECO:0000256" key="9">
    <source>
        <dbReference type="ARBA" id="ARBA00022695"/>
    </source>
</evidence>
<dbReference type="FunFam" id="3.90.550.10:FF:000003">
    <property type="entry name" value="2-C-methyl-D-erythritol 4-phosphate cytidylyltransferase"/>
    <property type="match status" value="1"/>
</dbReference>
<feature type="binding site" evidence="14">
    <location>
        <position position="244"/>
    </location>
    <ligand>
        <name>a divalent metal cation</name>
        <dbReference type="ChEBI" id="CHEBI:60240"/>
    </ligand>
</feature>
<feature type="binding site" evidence="14">
    <location>
        <position position="372"/>
    </location>
    <ligand>
        <name>4-CDP-2-C-methyl-D-erythritol 2-phosphate</name>
        <dbReference type="ChEBI" id="CHEBI:57919"/>
    </ligand>
</feature>
<feature type="domain" description="2-C-methyl-D-erythritol 2,4-cyclodiphosphate synthase" evidence="15">
    <location>
        <begin position="237"/>
        <end position="387"/>
    </location>
</feature>
<comment type="pathway">
    <text evidence="5 14">Isoprenoid biosynthesis; isopentenyl diphosphate biosynthesis via DXP pathway; isopentenyl diphosphate from 1-deoxy-D-xylulose 5-phosphate: step 2/6.</text>
</comment>
<evidence type="ECO:0000256" key="4">
    <source>
        <dbReference type="ARBA" id="ARBA00004709"/>
    </source>
</evidence>
<dbReference type="KEGG" id="lyd:D7I47_03570"/>
<dbReference type="EMBL" id="CP032630">
    <property type="protein sequence ID" value="AYF97419.1"/>
    <property type="molecule type" value="Genomic_DNA"/>
</dbReference>
<comment type="pathway">
    <text evidence="4 14">Isoprenoid biosynthesis; isopentenyl diphosphate biosynthesis via DXP pathway; isopentenyl diphosphate from 1-deoxy-D-xylulose 5-phosphate: step 4/6.</text>
</comment>
<evidence type="ECO:0000256" key="7">
    <source>
        <dbReference type="ARBA" id="ARBA00009789"/>
    </source>
</evidence>
<evidence type="ECO:0000256" key="11">
    <source>
        <dbReference type="ARBA" id="ARBA00023229"/>
    </source>
</evidence>
<dbReference type="Proteomes" id="UP000278886">
    <property type="component" value="Chromosome"/>
</dbReference>
<feature type="site" description="Transition state stabilizer" evidence="14">
    <location>
        <position position="366"/>
    </location>
</feature>
<feature type="site" description="Transition state stabilizer" evidence="14">
    <location>
        <position position="29"/>
    </location>
</feature>
<comment type="similarity">
    <text evidence="7">Belongs to the IspD/TarI cytidylyltransferase family. IspD subfamily.</text>
</comment>
<organism evidence="16 17">
    <name type="scientific">Protaetiibacter intestinalis</name>
    <dbReference type="NCBI Taxonomy" id="2419774"/>
    <lineage>
        <taxon>Bacteria</taxon>
        <taxon>Bacillati</taxon>
        <taxon>Actinomycetota</taxon>
        <taxon>Actinomycetes</taxon>
        <taxon>Micrococcales</taxon>
        <taxon>Microbacteriaceae</taxon>
        <taxon>Protaetiibacter</taxon>
    </lineage>
</organism>
<feature type="region of interest" description="2-C-methyl-D-erythritol 4-phosphate cytidylyltransferase" evidence="14">
    <location>
        <begin position="1"/>
        <end position="237"/>
    </location>
</feature>
<comment type="similarity">
    <text evidence="14">In the N-terminal section; belongs to the IspD/TarI cytidylyltransferase family. IspD subfamily.</text>
</comment>
<dbReference type="PANTHER" id="PTHR32125:SF4">
    <property type="entry name" value="2-C-METHYL-D-ERYTHRITOL 4-PHOSPHATE CYTIDYLYLTRANSFERASE, CHLOROPLASTIC"/>
    <property type="match status" value="1"/>
</dbReference>
<dbReference type="GO" id="GO:0016114">
    <property type="term" value="P:terpenoid biosynthetic process"/>
    <property type="evidence" value="ECO:0007669"/>
    <property type="project" value="InterPro"/>
</dbReference>
<dbReference type="PROSITE" id="PS01295">
    <property type="entry name" value="ISPD"/>
    <property type="match status" value="1"/>
</dbReference>
<keyword evidence="10 14" id="KW-0479">Metal-binding</keyword>
<dbReference type="InterPro" id="IPR050088">
    <property type="entry name" value="IspD/TarI_cytidylyltransf_bact"/>
</dbReference>
<dbReference type="NCBIfam" id="TIGR00151">
    <property type="entry name" value="ispF"/>
    <property type="match status" value="1"/>
</dbReference>
<comment type="catalytic activity">
    <reaction evidence="2 14">
        <text>2-C-methyl-D-erythritol 4-phosphate + CTP + H(+) = 4-CDP-2-C-methyl-D-erythritol + diphosphate</text>
        <dbReference type="Rhea" id="RHEA:13429"/>
        <dbReference type="ChEBI" id="CHEBI:15378"/>
        <dbReference type="ChEBI" id="CHEBI:33019"/>
        <dbReference type="ChEBI" id="CHEBI:37563"/>
        <dbReference type="ChEBI" id="CHEBI:57823"/>
        <dbReference type="ChEBI" id="CHEBI:58262"/>
        <dbReference type="EC" id="2.7.7.60"/>
    </reaction>
</comment>
<evidence type="ECO:0000256" key="8">
    <source>
        <dbReference type="ARBA" id="ARBA00022679"/>
    </source>
</evidence>
<comment type="cofactor">
    <cofactor evidence="3 14">
        <name>a divalent metal cation</name>
        <dbReference type="ChEBI" id="CHEBI:60240"/>
    </cofactor>
</comment>
<dbReference type="InterPro" id="IPR034683">
    <property type="entry name" value="IspD/TarI"/>
</dbReference>
<dbReference type="EC" id="4.6.1.12" evidence="14"/>
<evidence type="ECO:0000313" key="16">
    <source>
        <dbReference type="EMBL" id="AYF97419.1"/>
    </source>
</evidence>
<name>A0A387B8Y0_9MICO</name>
<dbReference type="PROSITE" id="PS01350">
    <property type="entry name" value="ISPF"/>
    <property type="match status" value="1"/>
</dbReference>
<dbReference type="GO" id="GO:0008685">
    <property type="term" value="F:2-C-methyl-D-erythritol 2,4-cyclodiphosphate synthase activity"/>
    <property type="evidence" value="ECO:0007669"/>
    <property type="project" value="UniProtKB-UniRule"/>
</dbReference>
<dbReference type="SUPFAM" id="SSF53448">
    <property type="entry name" value="Nucleotide-diphospho-sugar transferases"/>
    <property type="match status" value="1"/>
</dbReference>
<dbReference type="GO" id="GO:0019288">
    <property type="term" value="P:isopentenyl diphosphate biosynthetic process, methylerythritol 4-phosphate pathway"/>
    <property type="evidence" value="ECO:0007669"/>
    <property type="project" value="UniProtKB-UniRule"/>
</dbReference>
<gene>
    <name evidence="14" type="primary">ispDF</name>
    <name evidence="16" type="ORF">D7I47_03570</name>
</gene>
<dbReference type="RefSeq" id="WP_120761770.1">
    <property type="nucleotide sequence ID" value="NZ_CP032630.1"/>
</dbReference>
<feature type="binding site" evidence="14">
    <location>
        <begin position="292"/>
        <end position="294"/>
    </location>
    <ligand>
        <name>4-CDP-2-C-methyl-D-erythritol 2-phosphate</name>
        <dbReference type="ChEBI" id="CHEBI:57919"/>
    </ligand>
</feature>
<keyword evidence="17" id="KW-1185">Reference proteome</keyword>
<keyword evidence="13 14" id="KW-0511">Multifunctional enzyme</keyword>
<dbReference type="UniPathway" id="UPA00056">
    <property type="reaction ID" value="UER00093"/>
</dbReference>
<dbReference type="InterPro" id="IPR029044">
    <property type="entry name" value="Nucleotide-diphossugar_trans"/>
</dbReference>
<evidence type="ECO:0000256" key="13">
    <source>
        <dbReference type="ARBA" id="ARBA00023268"/>
    </source>
</evidence>
<dbReference type="AlphaFoldDB" id="A0A387B8Y0"/>
<dbReference type="HAMAP" id="MF_01520">
    <property type="entry name" value="IspDF"/>
    <property type="match status" value="1"/>
</dbReference>
<proteinExistence type="inferred from homology"/>
<dbReference type="InterPro" id="IPR001228">
    <property type="entry name" value="IspD"/>
</dbReference>
<accession>A0A387B8Y0</accession>
<dbReference type="InterPro" id="IPR026596">
    <property type="entry name" value="IspD/F"/>
</dbReference>
<dbReference type="InterPro" id="IPR003526">
    <property type="entry name" value="MECDP_synthase"/>
</dbReference>
<dbReference type="Gene3D" id="3.30.1330.50">
    <property type="entry name" value="2-C-methyl-D-erythritol 2,4-cyclodiphosphate synthase"/>
    <property type="match status" value="1"/>
</dbReference>
<comment type="caution">
    <text evidence="14">Lacks conserved residue(s) required for the propagation of feature annotation.</text>
</comment>
<evidence type="ECO:0000313" key="17">
    <source>
        <dbReference type="Proteomes" id="UP000278886"/>
    </source>
</evidence>
<evidence type="ECO:0000256" key="1">
    <source>
        <dbReference type="ARBA" id="ARBA00000200"/>
    </source>
</evidence>
<feature type="binding site" evidence="14">
    <location>
        <position position="278"/>
    </location>
    <ligand>
        <name>a divalent metal cation</name>
        <dbReference type="ChEBI" id="CHEBI:60240"/>
    </ligand>
</feature>
<dbReference type="FunFam" id="3.30.1330.50:FF:000003">
    <property type="entry name" value="2-C-methyl-D-erythritol 2,4-cyclodiphosphate synthase"/>
    <property type="match status" value="1"/>
</dbReference>
<feature type="binding site" evidence="14">
    <location>
        <begin position="270"/>
        <end position="271"/>
    </location>
    <ligand>
        <name>4-CDP-2-C-methyl-D-erythritol 2-phosphate</name>
        <dbReference type="ChEBI" id="CHEBI:57919"/>
    </ligand>
</feature>
<dbReference type="OrthoDB" id="9802561at2"/>
<keyword evidence="12 14" id="KW-0456">Lyase</keyword>
<feature type="binding site" evidence="14">
    <location>
        <begin position="365"/>
        <end position="368"/>
    </location>
    <ligand>
        <name>4-CDP-2-C-methyl-D-erythritol 2-phosphate</name>
        <dbReference type="ChEBI" id="CHEBI:57919"/>
    </ligand>
</feature>
<dbReference type="NCBIfam" id="TIGR00453">
    <property type="entry name" value="ispD"/>
    <property type="match status" value="1"/>
</dbReference>
<dbReference type="InterPro" id="IPR020555">
    <property type="entry name" value="MECDP_synthase_CS"/>
</dbReference>
<feature type="binding site" evidence="14">
    <location>
        <position position="246"/>
    </location>
    <ligand>
        <name>a divalent metal cation</name>
        <dbReference type="ChEBI" id="CHEBI:60240"/>
    </ligand>
</feature>
<dbReference type="PANTHER" id="PTHR32125">
    <property type="entry name" value="2-C-METHYL-D-ERYTHRITOL 4-PHOSPHATE CYTIDYLYLTRANSFERASE, CHLOROPLASTIC"/>
    <property type="match status" value="1"/>
</dbReference>
<dbReference type="GO" id="GO:0046872">
    <property type="term" value="F:metal ion binding"/>
    <property type="evidence" value="ECO:0007669"/>
    <property type="project" value="UniProtKB-KW"/>
</dbReference>
<reference evidence="17" key="1">
    <citation type="submission" date="2018-09" db="EMBL/GenBank/DDBJ databases">
        <title>Genome sequencing of strain 2DFWR-13.</title>
        <authorList>
            <person name="Heo J."/>
            <person name="Kim S.-J."/>
            <person name="Kwon S.-W."/>
        </authorList>
    </citation>
    <scope>NUCLEOTIDE SEQUENCE [LARGE SCALE GENOMIC DNA]</scope>
    <source>
        <strain evidence="17">2DFWR-13</strain>
    </source>
</reference>
<evidence type="ECO:0000256" key="6">
    <source>
        <dbReference type="ARBA" id="ARBA00008480"/>
    </source>
</evidence>
<feature type="binding site" evidence="14">
    <location>
        <position position="375"/>
    </location>
    <ligand>
        <name>4-CDP-2-C-methyl-D-erythritol 2-phosphate</name>
        <dbReference type="ChEBI" id="CHEBI:57919"/>
    </ligand>
</feature>
<protein>
    <recommendedName>
        <fullName evidence="14">Bifunctional enzyme IspD/IspF</fullName>
    </recommendedName>
    <domain>
        <recommendedName>
            <fullName evidence="14">2-C-methyl-D-erythritol 4-phosphate cytidylyltransferase</fullName>
            <ecNumber evidence="14">2.7.7.60</ecNumber>
        </recommendedName>
        <alternativeName>
            <fullName evidence="14">4-diphosphocytidyl-2C-methyl-D-erythritol synthase</fullName>
        </alternativeName>
        <alternativeName>
            <fullName evidence="14">MEP cytidylyltransferase</fullName>
            <shortName evidence="14">MCT</shortName>
        </alternativeName>
    </domain>
    <domain>
        <recommendedName>
            <fullName evidence="14">2-C-methyl-D-erythritol 2,4-cyclodiphosphate synthase</fullName>
            <shortName evidence="14">MECDP-synthase</shortName>
            <shortName evidence="14">MECPP-synthase</shortName>
            <shortName evidence="14">MECPS</shortName>
            <ecNumber evidence="14">4.6.1.12</ecNumber>
        </recommendedName>
    </domain>
</protein>
<dbReference type="CDD" id="cd00554">
    <property type="entry name" value="MECDP_synthase"/>
    <property type="match status" value="1"/>
</dbReference>
<dbReference type="Pfam" id="PF02542">
    <property type="entry name" value="YgbB"/>
    <property type="match status" value="1"/>
</dbReference>
<sequence>MTPTPDAVRLAVVVVAAGGGTRLGREEPKAFVQLHGATILEHALRGVFASVEPAQVIVVAPAALLARARAIGEHVAGAASEHLTVVAGGETRQQSVVAGLAALAEGVQAVLVHDAARALAPSALIDRVAHAVLQGGEAGVIPALPVIDTVKRVEGERVVGAVDRSDLVHVQTPQGFPRAALEAAYAAATEDFTDDAALFAAAGGAVVTVPGEPRAFKITTPWDLNRAEQLLDGGSRIRTGVGVDVHRYDEAVPLWLGGVYFPDEPGLDGHSDGDAVIHAICDALLSAAGLGDLGSRFGSADPRFADAASGIFLRETLALVAGAGFTVGNVAVQVVANRPRLAARRMELEAHLGELVGAPVSVAATTSDGLGFTGRGEGLLAVATALLTR</sequence>
<keyword evidence="11 14" id="KW-0414">Isoprene biosynthesis</keyword>
<dbReference type="HAMAP" id="MF_00108">
    <property type="entry name" value="IspD"/>
    <property type="match status" value="1"/>
</dbReference>
<dbReference type="InterPro" id="IPR018294">
    <property type="entry name" value="ISPD_synthase_CS"/>
</dbReference>
<dbReference type="InterPro" id="IPR036571">
    <property type="entry name" value="MECDP_synthase_sf"/>
</dbReference>
<evidence type="ECO:0000256" key="3">
    <source>
        <dbReference type="ARBA" id="ARBA00001968"/>
    </source>
</evidence>
<comment type="similarity">
    <text evidence="14">In the C-terminal section; belongs to the IspF family.</text>
</comment>
<feature type="binding site" evidence="14">
    <location>
        <begin position="244"/>
        <end position="246"/>
    </location>
    <ligand>
        <name>4-CDP-2-C-methyl-D-erythritol 2-phosphate</name>
        <dbReference type="ChEBI" id="CHEBI:57919"/>
    </ligand>
</feature>
<dbReference type="GO" id="GO:0050518">
    <property type="term" value="F:2-C-methyl-D-erythritol 4-phosphate cytidylyltransferase activity"/>
    <property type="evidence" value="ECO:0007669"/>
    <property type="project" value="UniProtKB-UniRule"/>
</dbReference>
<comment type="catalytic activity">
    <reaction evidence="1 14">
        <text>4-CDP-2-C-methyl-D-erythritol 2-phosphate = 2-C-methyl-D-erythritol 2,4-cyclic diphosphate + CMP</text>
        <dbReference type="Rhea" id="RHEA:23864"/>
        <dbReference type="ChEBI" id="CHEBI:57919"/>
        <dbReference type="ChEBI" id="CHEBI:58483"/>
        <dbReference type="ChEBI" id="CHEBI:60377"/>
        <dbReference type="EC" id="4.6.1.12"/>
    </reaction>
</comment>
<evidence type="ECO:0000259" key="15">
    <source>
        <dbReference type="Pfam" id="PF02542"/>
    </source>
</evidence>
<feature type="site" description="Positions MEP for the nucleophilic attack" evidence="14">
    <location>
        <position position="217"/>
    </location>
</feature>
<feature type="site" description="Transition state stabilizer" evidence="14">
    <location>
        <position position="22"/>
    </location>
</feature>
<keyword evidence="9 14" id="KW-0548">Nucleotidyltransferase</keyword>
<comment type="similarity">
    <text evidence="6">Belongs to the IspF family.</text>
</comment>
<comment type="function">
    <text evidence="14">Bifunctional enzyme that catalyzes the formation of 4-diphosphocytidyl-2-C-methyl-D-erythritol from CTP and 2-C-methyl-D-erythritol 4-phosphate (MEP) (IspD), and catalyzes the conversion of 4-diphosphocytidyl-2-C-methyl-D-erythritol 2-phosphate (CDP-ME2P) to 2-C-methyl-D-erythritol 2,4-cyclodiphosphate (ME-CPP) with a corresponding release of cytidine 5-monophosphate (CMP) (IspF).</text>
</comment>
<dbReference type="EC" id="2.7.7.60" evidence="14"/>
<dbReference type="SUPFAM" id="SSF69765">
    <property type="entry name" value="IpsF-like"/>
    <property type="match status" value="1"/>
</dbReference>
<feature type="region of interest" description="2-C-methyl-D-erythritol 2,4-cyclodiphosphate synthase" evidence="14">
    <location>
        <begin position="238"/>
        <end position="389"/>
    </location>
</feature>
<evidence type="ECO:0000256" key="2">
    <source>
        <dbReference type="ARBA" id="ARBA00001282"/>
    </source>
</evidence>
<feature type="site" description="Transition state stabilizer" evidence="14">
    <location>
        <position position="270"/>
    </location>
</feature>
<dbReference type="Gene3D" id="3.90.550.10">
    <property type="entry name" value="Spore Coat Polysaccharide Biosynthesis Protein SpsA, Chain A"/>
    <property type="match status" value="1"/>
</dbReference>
<evidence type="ECO:0000256" key="5">
    <source>
        <dbReference type="ARBA" id="ARBA00004787"/>
    </source>
</evidence>
<evidence type="ECO:0000256" key="12">
    <source>
        <dbReference type="ARBA" id="ARBA00023239"/>
    </source>
</evidence>
<dbReference type="HAMAP" id="MF_00107">
    <property type="entry name" value="IspF"/>
    <property type="match status" value="1"/>
</dbReference>